<dbReference type="EMBL" id="UYYA01001223">
    <property type="protein sequence ID" value="VDM55229.1"/>
    <property type="molecule type" value="Genomic_DNA"/>
</dbReference>
<sequence length="72" mass="8105">MLQKETLQVSVASNQVDDIVIKQYSSEESNAKMLFVSVVGDNTYEETHFAVCRPSEKAEVSHFASLLIYFMA</sequence>
<proteinExistence type="predicted"/>
<dbReference type="WBParaSite" id="ACOC_0000364301-mRNA-1">
    <property type="protein sequence ID" value="ACOC_0000364301-mRNA-1"/>
    <property type="gene ID" value="ACOC_0000364301"/>
</dbReference>
<protein>
    <submittedName>
        <fullName evidence="3">PsbP domain-containing protein</fullName>
    </submittedName>
</protein>
<evidence type="ECO:0000313" key="1">
    <source>
        <dbReference type="EMBL" id="VDM55229.1"/>
    </source>
</evidence>
<reference evidence="1 2" key="2">
    <citation type="submission" date="2018-11" db="EMBL/GenBank/DDBJ databases">
        <authorList>
            <consortium name="Pathogen Informatics"/>
        </authorList>
    </citation>
    <scope>NUCLEOTIDE SEQUENCE [LARGE SCALE GENOMIC DNA]</scope>
    <source>
        <strain evidence="1 2">Costa Rica</strain>
    </source>
</reference>
<gene>
    <name evidence="1" type="ORF">ACOC_LOCUS3644</name>
</gene>
<reference evidence="3" key="1">
    <citation type="submission" date="2017-02" db="UniProtKB">
        <authorList>
            <consortium name="WormBaseParasite"/>
        </authorList>
    </citation>
    <scope>IDENTIFICATION</scope>
</reference>
<evidence type="ECO:0000313" key="2">
    <source>
        <dbReference type="Proteomes" id="UP000267027"/>
    </source>
</evidence>
<name>A0A0R3PH24_ANGCS</name>
<evidence type="ECO:0000313" key="3">
    <source>
        <dbReference type="WBParaSite" id="ACOC_0000364301-mRNA-1"/>
    </source>
</evidence>
<keyword evidence="2" id="KW-1185">Reference proteome</keyword>
<organism evidence="3">
    <name type="scientific">Angiostrongylus costaricensis</name>
    <name type="common">Nematode worm</name>
    <dbReference type="NCBI Taxonomy" id="334426"/>
    <lineage>
        <taxon>Eukaryota</taxon>
        <taxon>Metazoa</taxon>
        <taxon>Ecdysozoa</taxon>
        <taxon>Nematoda</taxon>
        <taxon>Chromadorea</taxon>
        <taxon>Rhabditida</taxon>
        <taxon>Rhabditina</taxon>
        <taxon>Rhabditomorpha</taxon>
        <taxon>Strongyloidea</taxon>
        <taxon>Metastrongylidae</taxon>
        <taxon>Angiostrongylus</taxon>
    </lineage>
</organism>
<accession>A0A0R3PH24</accession>
<dbReference type="Proteomes" id="UP000267027">
    <property type="component" value="Unassembled WGS sequence"/>
</dbReference>
<dbReference type="AlphaFoldDB" id="A0A0R3PH24"/>